<dbReference type="EMBL" id="JAGQHR010000537">
    <property type="protein sequence ID" value="MCA9728987.1"/>
    <property type="molecule type" value="Genomic_DNA"/>
</dbReference>
<dbReference type="InterPro" id="IPR043760">
    <property type="entry name" value="PycTM_dom"/>
</dbReference>
<name>A0A956M1R8_UNCEI</name>
<proteinExistence type="predicted"/>
<evidence type="ECO:0000259" key="11">
    <source>
        <dbReference type="Pfam" id="PF18967"/>
    </source>
</evidence>
<feature type="transmembrane region" description="Helical" evidence="9">
    <location>
        <begin position="359"/>
        <end position="382"/>
    </location>
</feature>
<accession>A0A956M1R8</accession>
<organism evidence="12 13">
    <name type="scientific">Eiseniibacteriota bacterium</name>
    <dbReference type="NCBI Taxonomy" id="2212470"/>
    <lineage>
        <taxon>Bacteria</taxon>
        <taxon>Candidatus Eiseniibacteriota</taxon>
    </lineage>
</organism>
<evidence type="ECO:0000256" key="7">
    <source>
        <dbReference type="ARBA" id="ARBA00023136"/>
    </source>
</evidence>
<dbReference type="Pfam" id="PF12706">
    <property type="entry name" value="Lactamase_B_2"/>
    <property type="match status" value="1"/>
</dbReference>
<sequence length="418" mass="44614">HYHLDHVVGLPAVGRLIDTGWTVHVFGPPTGGEDGGPFVRALLDGPYWPEELGGKLQFSALPQEGSLRIGRLTARWTSLNHPGGSVGYRIDGANGSAAVVSDFEWSRSSPDERDGLIRLLASPSPVQLLFCEGQYTEAELRGRSGWGHSTQREAVEIGHSAGVQQLVLIHHDPTRSDAELEQLSRDELGETVAIGREGDLWLVDASGSVVSPRGSGGATVGFGDAAHLRWLAERYHDLTVLTDAKAGFLIALNGALAAGTFQALGSRSEVPSGTAGWLVAYLITVLAAALAAFGVLWPRREVRHAGKAPVFFFGAVSLCRDGGDLRRRLHARHNDDLLDELADNAVAMASIVEVKVRRVFWSVVTLCCSGVVWAVLIGWLFVWPHGNEASHSSSASSTEVTVAPPAPVESADSLQISP</sequence>
<gene>
    <name evidence="12" type="ORF">KC729_14945</name>
</gene>
<keyword evidence="3 9" id="KW-0812">Transmembrane</keyword>
<evidence type="ECO:0000256" key="8">
    <source>
        <dbReference type="SAM" id="MobiDB-lite"/>
    </source>
</evidence>
<evidence type="ECO:0000256" key="5">
    <source>
        <dbReference type="ARBA" id="ARBA00022989"/>
    </source>
</evidence>
<dbReference type="InterPro" id="IPR036866">
    <property type="entry name" value="RibonucZ/Hydroxyglut_hydro"/>
</dbReference>
<evidence type="ECO:0008006" key="14">
    <source>
        <dbReference type="Google" id="ProtNLM"/>
    </source>
</evidence>
<keyword evidence="7 9" id="KW-0472">Membrane</keyword>
<comment type="subcellular location">
    <subcellularLocation>
        <location evidence="1">Cell membrane</location>
    </subcellularLocation>
</comment>
<keyword evidence="5 9" id="KW-1133">Transmembrane helix</keyword>
<keyword evidence="6" id="KW-0051">Antiviral defense</keyword>
<reference evidence="12" key="2">
    <citation type="journal article" date="2021" name="Microbiome">
        <title>Successional dynamics and alternative stable states in a saline activated sludge microbial community over 9 years.</title>
        <authorList>
            <person name="Wang Y."/>
            <person name="Ye J."/>
            <person name="Ju F."/>
            <person name="Liu L."/>
            <person name="Boyd J.A."/>
            <person name="Deng Y."/>
            <person name="Parks D.H."/>
            <person name="Jiang X."/>
            <person name="Yin X."/>
            <person name="Woodcroft B.J."/>
            <person name="Tyson G.W."/>
            <person name="Hugenholtz P."/>
            <person name="Polz M.F."/>
            <person name="Zhang T."/>
        </authorList>
    </citation>
    <scope>NUCLEOTIDE SEQUENCE</scope>
    <source>
        <strain evidence="12">HKST-UBA01</strain>
    </source>
</reference>
<dbReference type="GO" id="GO:0000166">
    <property type="term" value="F:nucleotide binding"/>
    <property type="evidence" value="ECO:0007669"/>
    <property type="project" value="UniProtKB-KW"/>
</dbReference>
<evidence type="ECO:0000256" key="9">
    <source>
        <dbReference type="SAM" id="Phobius"/>
    </source>
</evidence>
<evidence type="ECO:0000259" key="10">
    <source>
        <dbReference type="Pfam" id="PF12706"/>
    </source>
</evidence>
<evidence type="ECO:0000256" key="2">
    <source>
        <dbReference type="ARBA" id="ARBA00022475"/>
    </source>
</evidence>
<dbReference type="GO" id="GO:0005886">
    <property type="term" value="C:plasma membrane"/>
    <property type="evidence" value="ECO:0007669"/>
    <property type="project" value="UniProtKB-SubCell"/>
</dbReference>
<comment type="caution">
    <text evidence="12">The sequence shown here is derived from an EMBL/GenBank/DDBJ whole genome shotgun (WGS) entry which is preliminary data.</text>
</comment>
<feature type="domain" description="Pycsar effector protein" evidence="11">
    <location>
        <begin position="228"/>
        <end position="379"/>
    </location>
</feature>
<dbReference type="GO" id="GO:0051607">
    <property type="term" value="P:defense response to virus"/>
    <property type="evidence" value="ECO:0007669"/>
    <property type="project" value="UniProtKB-KW"/>
</dbReference>
<keyword evidence="2" id="KW-1003">Cell membrane</keyword>
<evidence type="ECO:0000256" key="4">
    <source>
        <dbReference type="ARBA" id="ARBA00022741"/>
    </source>
</evidence>
<feature type="region of interest" description="Disordered" evidence="8">
    <location>
        <begin position="396"/>
        <end position="418"/>
    </location>
</feature>
<dbReference type="Proteomes" id="UP000697710">
    <property type="component" value="Unassembled WGS sequence"/>
</dbReference>
<evidence type="ECO:0000256" key="1">
    <source>
        <dbReference type="ARBA" id="ARBA00004236"/>
    </source>
</evidence>
<feature type="non-terminal residue" evidence="12">
    <location>
        <position position="1"/>
    </location>
</feature>
<dbReference type="Pfam" id="PF18967">
    <property type="entry name" value="PycTM"/>
    <property type="match status" value="1"/>
</dbReference>
<evidence type="ECO:0000256" key="6">
    <source>
        <dbReference type="ARBA" id="ARBA00023118"/>
    </source>
</evidence>
<dbReference type="InterPro" id="IPR001279">
    <property type="entry name" value="Metallo-B-lactamas"/>
</dbReference>
<feature type="transmembrane region" description="Helical" evidence="9">
    <location>
        <begin position="275"/>
        <end position="297"/>
    </location>
</feature>
<evidence type="ECO:0000313" key="12">
    <source>
        <dbReference type="EMBL" id="MCA9728987.1"/>
    </source>
</evidence>
<dbReference type="SUPFAM" id="SSF56281">
    <property type="entry name" value="Metallo-hydrolase/oxidoreductase"/>
    <property type="match status" value="1"/>
</dbReference>
<reference evidence="12" key="1">
    <citation type="submission" date="2020-04" db="EMBL/GenBank/DDBJ databases">
        <authorList>
            <person name="Zhang T."/>
        </authorList>
    </citation>
    <scope>NUCLEOTIDE SEQUENCE</scope>
    <source>
        <strain evidence="12">HKST-UBA01</strain>
    </source>
</reference>
<evidence type="ECO:0000256" key="3">
    <source>
        <dbReference type="ARBA" id="ARBA00022692"/>
    </source>
</evidence>
<evidence type="ECO:0000313" key="13">
    <source>
        <dbReference type="Proteomes" id="UP000697710"/>
    </source>
</evidence>
<dbReference type="Gene3D" id="3.60.15.10">
    <property type="entry name" value="Ribonuclease Z/Hydroxyacylglutathione hydrolase-like"/>
    <property type="match status" value="1"/>
</dbReference>
<feature type="domain" description="Metallo-beta-lactamase" evidence="10">
    <location>
        <begin position="1"/>
        <end position="171"/>
    </location>
</feature>
<dbReference type="AlphaFoldDB" id="A0A956M1R8"/>
<keyword evidence="4" id="KW-0547">Nucleotide-binding</keyword>
<protein>
    <recommendedName>
        <fullName evidence="14">MBL fold metallo-hydrolase</fullName>
    </recommendedName>
</protein>